<feature type="transmembrane region" description="Helical" evidence="5">
    <location>
        <begin position="112"/>
        <end position="130"/>
    </location>
</feature>
<evidence type="ECO:0000256" key="4">
    <source>
        <dbReference type="ARBA" id="ARBA00023136"/>
    </source>
</evidence>
<dbReference type="EMBL" id="BAAARB010000016">
    <property type="protein sequence ID" value="GAA2386618.1"/>
    <property type="molecule type" value="Genomic_DNA"/>
</dbReference>
<accession>A0ABN3HRU8</accession>
<sequence length="548" mass="57801">MTDHAPVPPSRPSVRALLLSRPSTRGRWAPALRGGLAFLLPALTLYGLGFERNAVLAALGSFALMYGERRPYRIRWRVNFTTGLLLVASAALFGALGSWLGPGGSTAREMTMVGALAALTAVSVFGVNTLRLGPPGPFFLVLVGGVAVVVCRAGGSPATVALCTAAGAAAAFIVSMSPGLWRPHGPEIAATETALAEGERFLADNREPSRRHSVAASTLNAWSVLHDAAQIDGDLAHRLWLTHHRVHGAEAGALMAPLPRPSIVHRLRFGARLDSHATVTATRATVATLLAGGVSVLAGLGRPDWAIMGAVLVLQLGPDRVRGAVRGVHRVLGTLGGLAIFAVLHTLDLHVAALIVVLAVLNIMIELTVTTNYALAVTFITPLALLMGAPTQPLGEQMLSRVIETLLGVAFAVATMWLLFPRIHRSTLRSADEAARAACSDVLNRASTDVPASASMRVSRRDLQWQLLEAELAATDSANDEPAWAYRYWPAHAAVRSVGYDTLGACWRAGPDTLIGETIRADLADRVTASRTIGLTPPPTERGPEQAG</sequence>
<feature type="transmembrane region" description="Helical" evidence="5">
    <location>
        <begin position="402"/>
        <end position="420"/>
    </location>
</feature>
<feature type="domain" description="Integral membrane bound transporter" evidence="6">
    <location>
        <begin position="291"/>
        <end position="414"/>
    </location>
</feature>
<feature type="transmembrane region" description="Helical" evidence="5">
    <location>
        <begin position="78"/>
        <end position="100"/>
    </location>
</feature>
<feature type="transmembrane region" description="Helical" evidence="5">
    <location>
        <begin position="161"/>
        <end position="181"/>
    </location>
</feature>
<evidence type="ECO:0000313" key="7">
    <source>
        <dbReference type="EMBL" id="GAA2386618.1"/>
    </source>
</evidence>
<dbReference type="Pfam" id="PF13515">
    <property type="entry name" value="FUSC_2"/>
    <property type="match status" value="1"/>
</dbReference>
<dbReference type="InterPro" id="IPR049453">
    <property type="entry name" value="Memb_transporter_dom"/>
</dbReference>
<keyword evidence="3 5" id="KW-1133">Transmembrane helix</keyword>
<comment type="subcellular location">
    <subcellularLocation>
        <location evidence="1">Membrane</location>
        <topology evidence="1">Multi-pass membrane protein</topology>
    </subcellularLocation>
</comment>
<comment type="caution">
    <text evidence="7">The sequence shown here is derived from an EMBL/GenBank/DDBJ whole genome shotgun (WGS) entry which is preliminary data.</text>
</comment>
<dbReference type="RefSeq" id="WP_346076877.1">
    <property type="nucleotide sequence ID" value="NZ_BAAARB010000016.1"/>
</dbReference>
<evidence type="ECO:0000256" key="3">
    <source>
        <dbReference type="ARBA" id="ARBA00022989"/>
    </source>
</evidence>
<name>A0ABN3HRU8_9ACTN</name>
<gene>
    <name evidence="7" type="ORF">GCM10009855_28450</name>
</gene>
<proteinExistence type="predicted"/>
<organism evidence="7 8">
    <name type="scientific">Gordonia cholesterolivorans</name>
    <dbReference type="NCBI Taxonomy" id="559625"/>
    <lineage>
        <taxon>Bacteria</taxon>
        <taxon>Bacillati</taxon>
        <taxon>Actinomycetota</taxon>
        <taxon>Actinomycetes</taxon>
        <taxon>Mycobacteriales</taxon>
        <taxon>Gordoniaceae</taxon>
        <taxon>Gordonia</taxon>
    </lineage>
</organism>
<feature type="transmembrane region" description="Helical" evidence="5">
    <location>
        <begin position="371"/>
        <end position="390"/>
    </location>
</feature>
<keyword evidence="4 5" id="KW-0472">Membrane</keyword>
<feature type="transmembrane region" description="Helical" evidence="5">
    <location>
        <begin position="137"/>
        <end position="155"/>
    </location>
</feature>
<dbReference type="Proteomes" id="UP001501170">
    <property type="component" value="Unassembled WGS sequence"/>
</dbReference>
<reference evidence="7 8" key="1">
    <citation type="journal article" date="2019" name="Int. J. Syst. Evol. Microbiol.">
        <title>The Global Catalogue of Microorganisms (GCM) 10K type strain sequencing project: providing services to taxonomists for standard genome sequencing and annotation.</title>
        <authorList>
            <consortium name="The Broad Institute Genomics Platform"/>
            <consortium name="The Broad Institute Genome Sequencing Center for Infectious Disease"/>
            <person name="Wu L."/>
            <person name="Ma J."/>
        </authorList>
    </citation>
    <scope>NUCLEOTIDE SEQUENCE [LARGE SCALE GENOMIC DNA]</scope>
    <source>
        <strain evidence="7 8">JCM 16227</strain>
    </source>
</reference>
<feature type="transmembrane region" description="Helical" evidence="5">
    <location>
        <begin position="332"/>
        <end position="365"/>
    </location>
</feature>
<keyword evidence="8" id="KW-1185">Reference proteome</keyword>
<evidence type="ECO:0000259" key="6">
    <source>
        <dbReference type="Pfam" id="PF13515"/>
    </source>
</evidence>
<protein>
    <submittedName>
        <fullName evidence="7">FUSC family protein</fullName>
    </submittedName>
</protein>
<keyword evidence="2 5" id="KW-0812">Transmembrane</keyword>
<evidence type="ECO:0000313" key="8">
    <source>
        <dbReference type="Proteomes" id="UP001501170"/>
    </source>
</evidence>
<evidence type="ECO:0000256" key="5">
    <source>
        <dbReference type="SAM" id="Phobius"/>
    </source>
</evidence>
<evidence type="ECO:0000256" key="2">
    <source>
        <dbReference type="ARBA" id="ARBA00022692"/>
    </source>
</evidence>
<evidence type="ECO:0000256" key="1">
    <source>
        <dbReference type="ARBA" id="ARBA00004141"/>
    </source>
</evidence>